<dbReference type="Proteomes" id="UP000800036">
    <property type="component" value="Unassembled WGS sequence"/>
</dbReference>
<dbReference type="PANTHER" id="PTHR28181">
    <property type="entry name" value="UPF0655 PROTEIN YCR015C"/>
    <property type="match status" value="1"/>
</dbReference>
<feature type="compositionally biased region" description="Basic and acidic residues" evidence="1">
    <location>
        <begin position="361"/>
        <end position="373"/>
    </location>
</feature>
<proteinExistence type="predicted"/>
<dbReference type="AlphaFoldDB" id="A0A6A5UJF7"/>
<protein>
    <recommendedName>
        <fullName evidence="4">HAD-like protein</fullName>
    </recommendedName>
</protein>
<dbReference type="OrthoDB" id="10255128at2759"/>
<evidence type="ECO:0008006" key="4">
    <source>
        <dbReference type="Google" id="ProtNLM"/>
    </source>
</evidence>
<feature type="region of interest" description="Disordered" evidence="1">
    <location>
        <begin position="361"/>
        <end position="392"/>
    </location>
</feature>
<evidence type="ECO:0000313" key="3">
    <source>
        <dbReference type="Proteomes" id="UP000800036"/>
    </source>
</evidence>
<evidence type="ECO:0000313" key="2">
    <source>
        <dbReference type="EMBL" id="KAF1964995.1"/>
    </source>
</evidence>
<dbReference type="InterPro" id="IPR050849">
    <property type="entry name" value="HAD-like_hydrolase_phosphatase"/>
</dbReference>
<dbReference type="InterPro" id="IPR036412">
    <property type="entry name" value="HAD-like_sf"/>
</dbReference>
<accession>A0A6A5UJF7</accession>
<feature type="region of interest" description="Disordered" evidence="1">
    <location>
        <begin position="207"/>
        <end position="239"/>
    </location>
</feature>
<keyword evidence="3" id="KW-1185">Reference proteome</keyword>
<dbReference type="PANTHER" id="PTHR28181:SF1">
    <property type="entry name" value="COLD TOLERANCE PROTEIN 1"/>
    <property type="match status" value="1"/>
</dbReference>
<name>A0A6A5UJF7_9PLEO</name>
<dbReference type="EMBL" id="ML976772">
    <property type="protein sequence ID" value="KAF1964995.1"/>
    <property type="molecule type" value="Genomic_DNA"/>
</dbReference>
<sequence>MSRPLIATNQPIDWYLDWDGTITKDDTLDALVNIAVRKKIDANIQEQWESLGFDYMVDYSEIYGEYIRDLPTTVPAEKEFLKAVEAAERRSVDRVSDSGIFQGLNEDDIKDGAKDTVQNDEVQIRPGYVDFVKNLMHWDRNIEQMTGVGTIRGQRGQKPRRELFTILSVNWSARFIEECLKSAAAWGGQYRKKPTICANELENIPSLEDSERRRSEYDGPGDLFPEAPPSTGRIVPGPGQQSRIIFSRDKLERFSRTEAPNADGNPVPKVYIGDSWTDLECLLAADLGICIRDDPMGGTQQKLAQSLDRLGIECPRLLDILYIEHEEPKANDWSIVWARDFREIMVWLHWRSMSKKKRKDTRRDLRRALESGHENGVMDGYLTDPETDQSAH</sequence>
<gene>
    <name evidence="2" type="ORF">BU23DRAFT_490978</name>
</gene>
<organism evidence="2 3">
    <name type="scientific">Bimuria novae-zelandiae CBS 107.79</name>
    <dbReference type="NCBI Taxonomy" id="1447943"/>
    <lineage>
        <taxon>Eukaryota</taxon>
        <taxon>Fungi</taxon>
        <taxon>Dikarya</taxon>
        <taxon>Ascomycota</taxon>
        <taxon>Pezizomycotina</taxon>
        <taxon>Dothideomycetes</taxon>
        <taxon>Pleosporomycetidae</taxon>
        <taxon>Pleosporales</taxon>
        <taxon>Massarineae</taxon>
        <taxon>Didymosphaeriaceae</taxon>
        <taxon>Bimuria</taxon>
    </lineage>
</organism>
<reference evidence="2" key="1">
    <citation type="journal article" date="2020" name="Stud. Mycol.">
        <title>101 Dothideomycetes genomes: a test case for predicting lifestyles and emergence of pathogens.</title>
        <authorList>
            <person name="Haridas S."/>
            <person name="Albert R."/>
            <person name="Binder M."/>
            <person name="Bloem J."/>
            <person name="Labutti K."/>
            <person name="Salamov A."/>
            <person name="Andreopoulos B."/>
            <person name="Baker S."/>
            <person name="Barry K."/>
            <person name="Bills G."/>
            <person name="Bluhm B."/>
            <person name="Cannon C."/>
            <person name="Castanera R."/>
            <person name="Culley D."/>
            <person name="Daum C."/>
            <person name="Ezra D."/>
            <person name="Gonzalez J."/>
            <person name="Henrissat B."/>
            <person name="Kuo A."/>
            <person name="Liang C."/>
            <person name="Lipzen A."/>
            <person name="Lutzoni F."/>
            <person name="Magnuson J."/>
            <person name="Mondo S."/>
            <person name="Nolan M."/>
            <person name="Ohm R."/>
            <person name="Pangilinan J."/>
            <person name="Park H.-J."/>
            <person name="Ramirez L."/>
            <person name="Alfaro M."/>
            <person name="Sun H."/>
            <person name="Tritt A."/>
            <person name="Yoshinaga Y."/>
            <person name="Zwiers L.-H."/>
            <person name="Turgeon B."/>
            <person name="Goodwin S."/>
            <person name="Spatafora J."/>
            <person name="Crous P."/>
            <person name="Grigoriev I."/>
        </authorList>
    </citation>
    <scope>NUCLEOTIDE SEQUENCE</scope>
    <source>
        <strain evidence="2">CBS 107.79</strain>
    </source>
</reference>
<evidence type="ECO:0000256" key="1">
    <source>
        <dbReference type="SAM" id="MobiDB-lite"/>
    </source>
</evidence>
<dbReference type="SUPFAM" id="SSF56784">
    <property type="entry name" value="HAD-like"/>
    <property type="match status" value="2"/>
</dbReference>